<dbReference type="Proteomes" id="UP000326302">
    <property type="component" value="Unassembled WGS sequence"/>
</dbReference>
<evidence type="ECO:0000313" key="5">
    <source>
        <dbReference type="EMBL" id="KAB7515886.1"/>
    </source>
</evidence>
<dbReference type="GO" id="GO:0004180">
    <property type="term" value="F:carboxypeptidase activity"/>
    <property type="evidence" value="ECO:0007669"/>
    <property type="project" value="UniProtKB-KW"/>
</dbReference>
<dbReference type="InterPro" id="IPR003507">
    <property type="entry name" value="S66_fam"/>
</dbReference>
<dbReference type="InterPro" id="IPR040449">
    <property type="entry name" value="Peptidase_S66_N"/>
</dbReference>
<comment type="similarity">
    <text evidence="1">Belongs to the peptidase S66 family.</text>
</comment>
<organism evidence="5 10">
    <name type="scientific">Halosegnis rubeus</name>
    <dbReference type="NCBI Taxonomy" id="2212850"/>
    <lineage>
        <taxon>Archaea</taxon>
        <taxon>Methanobacteriati</taxon>
        <taxon>Methanobacteriota</taxon>
        <taxon>Stenosarchaea group</taxon>
        <taxon>Halobacteria</taxon>
        <taxon>Halobacteriales</taxon>
        <taxon>Natronomonadaceae</taxon>
        <taxon>Halosegnis</taxon>
    </lineage>
</organism>
<feature type="domain" description="LD-carboxypeptidase N-terminal" evidence="3">
    <location>
        <begin position="14"/>
        <end position="133"/>
    </location>
</feature>
<dbReference type="AlphaFoldDB" id="A0A5N5UB83"/>
<dbReference type="EMBL" id="QJOW01000002">
    <property type="protein sequence ID" value="KAB7516899.1"/>
    <property type="molecule type" value="Genomic_DNA"/>
</dbReference>
<dbReference type="Proteomes" id="UP000326865">
    <property type="component" value="Unassembled WGS sequence"/>
</dbReference>
<proteinExistence type="inferred from homology"/>
<evidence type="ECO:0000259" key="3">
    <source>
        <dbReference type="Pfam" id="PF02016"/>
    </source>
</evidence>
<name>A0A5N5UB83_9EURY</name>
<dbReference type="InterPro" id="IPR040921">
    <property type="entry name" value="Peptidase_S66C"/>
</dbReference>
<dbReference type="InterPro" id="IPR027461">
    <property type="entry name" value="Carboxypeptidase_A_C_sf"/>
</dbReference>
<dbReference type="PANTHER" id="PTHR30237:SF4">
    <property type="entry name" value="LD-CARBOXYPEPTIDASE C-TERMINAL DOMAIN-CONTAINING PROTEIN"/>
    <property type="match status" value="1"/>
</dbReference>
<evidence type="ECO:0000256" key="1">
    <source>
        <dbReference type="ARBA" id="ARBA00010233"/>
    </source>
</evidence>
<dbReference type="EMBL" id="QMDY01000001">
    <property type="protein sequence ID" value="KAB7519972.1"/>
    <property type="molecule type" value="Genomic_DNA"/>
</dbReference>
<dbReference type="EMBL" id="QKKZ01000001">
    <property type="protein sequence ID" value="KAB7515886.1"/>
    <property type="molecule type" value="Genomic_DNA"/>
</dbReference>
<dbReference type="InterPro" id="IPR027478">
    <property type="entry name" value="LdcA_N"/>
</dbReference>
<accession>A0A5N5UNG9</accession>
<sequence>METPPPLEPGSTVAVCRPATVPVAGDYPAHLVELGFDRLRSFDLDPVGLDSLYADKQTLYDNPEGRARELEAAFRDPDIDGVMAAIGGDDQIRILKHLDPSAIRDNPTRFYGTSDNTSFAAFCRAQGVVSFYGGTLFTDICEPGGLNDYAREYLERAFFDDSLGELREPDRVSDEDLDWHDPANLDRTPEYEASDGRRWHGSGRIESRTWGGCLEVLAAHLMADSYVPEETAGSVLLLETSEELPESTAVRRVLRGLGERGTLDVGAVLVGRAKARSFGNERTPEERTAYRERQREAVVETVREYGDAVVVTDVAFGHTRPTAPVPIGGQCVVDAATETLRFE</sequence>
<evidence type="ECO:0000313" key="6">
    <source>
        <dbReference type="EMBL" id="KAB7516899.1"/>
    </source>
</evidence>
<keyword evidence="5" id="KW-0121">Carboxypeptidase</keyword>
<evidence type="ECO:0000313" key="9">
    <source>
        <dbReference type="Proteomes" id="UP000326302"/>
    </source>
</evidence>
<reference evidence="8 9" key="1">
    <citation type="submission" date="2019-10" db="EMBL/GenBank/DDBJ databases">
        <title>Unraveling microbial dark matter from salterns through culturing: the case of the genus Halosegnis.</title>
        <authorList>
            <person name="Duran-Viseras A."/>
            <person name="Andrei A.-S."/>
            <person name="Vera-Gargallo B."/>
            <person name="Ghai R."/>
            <person name="Sanchez-Porro C."/>
            <person name="Ventosa A."/>
        </authorList>
    </citation>
    <scope>NUCLEOTIDE SEQUENCE [LARGE SCALE GENOMIC DNA]</scope>
    <source>
        <strain evidence="6 9">F17-44</strain>
        <strain evidence="5 10">F18-79</strain>
        <strain evidence="7 8">F19-13</strain>
    </source>
</reference>
<dbReference type="Proteomes" id="UP000326207">
    <property type="component" value="Unassembled WGS sequence"/>
</dbReference>
<keyword evidence="2" id="KW-0378">Hydrolase</keyword>
<dbReference type="Pfam" id="PF02016">
    <property type="entry name" value="Peptidase_S66"/>
    <property type="match status" value="1"/>
</dbReference>
<protein>
    <submittedName>
        <fullName evidence="5">LD-carboxypeptidase</fullName>
    </submittedName>
</protein>
<comment type="caution">
    <text evidence="5">The sequence shown here is derived from an EMBL/GenBank/DDBJ whole genome shotgun (WGS) entry which is preliminary data.</text>
</comment>
<dbReference type="PANTHER" id="PTHR30237">
    <property type="entry name" value="MURAMOYLTETRAPEPTIDE CARBOXYPEPTIDASE"/>
    <property type="match status" value="1"/>
</dbReference>
<dbReference type="RefSeq" id="WP_152119782.1">
    <property type="nucleotide sequence ID" value="NZ_QJOW01000002.1"/>
</dbReference>
<dbReference type="SUPFAM" id="SSF52317">
    <property type="entry name" value="Class I glutamine amidotransferase-like"/>
    <property type="match status" value="1"/>
</dbReference>
<evidence type="ECO:0000313" key="10">
    <source>
        <dbReference type="Proteomes" id="UP000326865"/>
    </source>
</evidence>
<accession>A0A5N5UB83</accession>
<evidence type="ECO:0000256" key="2">
    <source>
        <dbReference type="ARBA" id="ARBA00022801"/>
    </source>
</evidence>
<feature type="domain" description="LD-carboxypeptidase C-terminal" evidence="4">
    <location>
        <begin position="207"/>
        <end position="332"/>
    </location>
</feature>
<dbReference type="InterPro" id="IPR029062">
    <property type="entry name" value="Class_I_gatase-like"/>
</dbReference>
<accession>A0A5N5UF40</accession>
<dbReference type="OrthoDB" id="55610at2157"/>
<dbReference type="SUPFAM" id="SSF141986">
    <property type="entry name" value="LD-carboxypeptidase A C-terminal domain-like"/>
    <property type="match status" value="1"/>
</dbReference>
<evidence type="ECO:0000313" key="8">
    <source>
        <dbReference type="Proteomes" id="UP000326207"/>
    </source>
</evidence>
<evidence type="ECO:0000313" key="7">
    <source>
        <dbReference type="EMBL" id="KAB7519972.1"/>
    </source>
</evidence>
<keyword evidence="10" id="KW-1185">Reference proteome</keyword>
<gene>
    <name evidence="5" type="ORF">DM867_01725</name>
    <name evidence="6" type="ORF">DMP03_05920</name>
    <name evidence="7" type="ORF">DP108_01610</name>
</gene>
<dbReference type="Gene3D" id="3.50.30.60">
    <property type="entry name" value="LD-carboxypeptidase A C-terminal domain-like"/>
    <property type="match status" value="1"/>
</dbReference>
<evidence type="ECO:0000259" key="4">
    <source>
        <dbReference type="Pfam" id="PF17676"/>
    </source>
</evidence>
<dbReference type="Gene3D" id="3.40.50.10740">
    <property type="entry name" value="Class I glutamine amidotransferase-like"/>
    <property type="match status" value="1"/>
</dbReference>
<dbReference type="CDD" id="cd07062">
    <property type="entry name" value="Peptidase_S66_mccF_like"/>
    <property type="match status" value="1"/>
</dbReference>
<dbReference type="Pfam" id="PF17676">
    <property type="entry name" value="Peptidase_S66C"/>
    <property type="match status" value="1"/>
</dbReference>
<keyword evidence="5" id="KW-0645">Protease</keyword>